<accession>A0AAE0XWM9</accession>
<evidence type="ECO:0000313" key="1">
    <source>
        <dbReference type="EMBL" id="KAK3721206.1"/>
    </source>
</evidence>
<sequence>MVSVWRLRDKDTLSLQGRVRGTLAQVSILGRKGARGRAGGVASLGTSQKWWTVVRCRTNRVWNKCCQQLPNTGQTGYGTNAVSNILIQDKQGMEQCCQQHPNTGQTGYGTNAVSNILIQDKQGMEQCCQQHPNTGQTGTQARSYPPTASSELETVVHLDVSASPPATAPLQERKALPLLPPLSVPFLDQQQQTKGQSRWVVSLPPVSIHCAEIPDRSEPSCPPLIDWCQLLQTSVCPSAQACTGVSGYIILLCARNEDVNDGHSSAAGTTHLPIAAAVLDRESDKSGPSVHAYTRGPEAASRSKLQNYYVYHKASRGNPKYFTSRVCIRYKAAISISFIGLGQRCTHVPFSPPPPPHCDRYPRGATCDVLNSSESLTGVVQQEKHRDRLSKPEPQATRRINSCDVHSRLEWPPKQRGLFF</sequence>
<dbReference type="Proteomes" id="UP001283361">
    <property type="component" value="Unassembled WGS sequence"/>
</dbReference>
<organism evidence="1 2">
    <name type="scientific">Elysia crispata</name>
    <name type="common">lettuce slug</name>
    <dbReference type="NCBI Taxonomy" id="231223"/>
    <lineage>
        <taxon>Eukaryota</taxon>
        <taxon>Metazoa</taxon>
        <taxon>Spiralia</taxon>
        <taxon>Lophotrochozoa</taxon>
        <taxon>Mollusca</taxon>
        <taxon>Gastropoda</taxon>
        <taxon>Heterobranchia</taxon>
        <taxon>Euthyneura</taxon>
        <taxon>Panpulmonata</taxon>
        <taxon>Sacoglossa</taxon>
        <taxon>Placobranchoidea</taxon>
        <taxon>Plakobranchidae</taxon>
        <taxon>Elysia</taxon>
    </lineage>
</organism>
<evidence type="ECO:0000313" key="2">
    <source>
        <dbReference type="Proteomes" id="UP001283361"/>
    </source>
</evidence>
<keyword evidence="2" id="KW-1185">Reference proteome</keyword>
<reference evidence="1" key="1">
    <citation type="journal article" date="2023" name="G3 (Bethesda)">
        <title>A reference genome for the long-term kleptoplast-retaining sea slug Elysia crispata morphotype clarki.</title>
        <authorList>
            <person name="Eastman K.E."/>
            <person name="Pendleton A.L."/>
            <person name="Shaikh M.A."/>
            <person name="Suttiyut T."/>
            <person name="Ogas R."/>
            <person name="Tomko P."/>
            <person name="Gavelis G."/>
            <person name="Widhalm J.R."/>
            <person name="Wisecaver J.H."/>
        </authorList>
    </citation>
    <scope>NUCLEOTIDE SEQUENCE</scope>
    <source>
        <strain evidence="1">ECLA1</strain>
    </source>
</reference>
<gene>
    <name evidence="1" type="ORF">RRG08_044216</name>
</gene>
<dbReference type="AlphaFoldDB" id="A0AAE0XWM9"/>
<proteinExistence type="predicted"/>
<dbReference type="EMBL" id="JAWDGP010007400">
    <property type="protein sequence ID" value="KAK3721206.1"/>
    <property type="molecule type" value="Genomic_DNA"/>
</dbReference>
<comment type="caution">
    <text evidence="1">The sequence shown here is derived from an EMBL/GenBank/DDBJ whole genome shotgun (WGS) entry which is preliminary data.</text>
</comment>
<name>A0AAE0XWM9_9GAST</name>
<protein>
    <submittedName>
        <fullName evidence="1">Uncharacterized protein</fullName>
    </submittedName>
</protein>